<keyword evidence="6" id="KW-1185">Reference proteome</keyword>
<comment type="similarity">
    <text evidence="1">Belongs to the CdaR family.</text>
</comment>
<evidence type="ECO:0000259" key="2">
    <source>
        <dbReference type="Pfam" id="PF13556"/>
    </source>
</evidence>
<dbReference type="InterPro" id="IPR041522">
    <property type="entry name" value="CdaR_GGDEF"/>
</dbReference>
<organism evidence="5 6">
    <name type="scientific">Streptomyces luteolifulvus</name>
    <dbReference type="NCBI Taxonomy" id="2615112"/>
    <lineage>
        <taxon>Bacteria</taxon>
        <taxon>Bacillati</taxon>
        <taxon>Actinomycetota</taxon>
        <taxon>Actinomycetes</taxon>
        <taxon>Kitasatosporales</taxon>
        <taxon>Streptomycetaceae</taxon>
        <taxon>Streptomyces</taxon>
    </lineage>
</organism>
<dbReference type="InterPro" id="IPR042070">
    <property type="entry name" value="PucR_C-HTH_sf"/>
</dbReference>
<evidence type="ECO:0000313" key="6">
    <source>
        <dbReference type="Proteomes" id="UP000442707"/>
    </source>
</evidence>
<dbReference type="InterPro" id="IPR025736">
    <property type="entry name" value="PucR_C-HTH_dom"/>
</dbReference>
<comment type="caution">
    <text evidence="5">The sequence shown here is derived from an EMBL/GenBank/DDBJ whole genome shotgun (WGS) entry which is preliminary data.</text>
</comment>
<reference evidence="5 6" key="1">
    <citation type="submission" date="2019-09" db="EMBL/GenBank/DDBJ databases">
        <title>Screening of Novel Bioactive Compounds from Soil-Associated.</title>
        <authorList>
            <person name="Zhao S."/>
        </authorList>
    </citation>
    <scope>NUCLEOTIDE SEQUENCE [LARGE SCALE GENOMIC DNA]</scope>
    <source>
        <strain evidence="5 6">HIT-DPA4</strain>
    </source>
</reference>
<dbReference type="PANTHER" id="PTHR33744">
    <property type="entry name" value="CARBOHYDRATE DIACID REGULATOR"/>
    <property type="match status" value="1"/>
</dbReference>
<gene>
    <name evidence="5" type="ORF">F7R91_28950</name>
</gene>
<dbReference type="Gene3D" id="1.10.10.2840">
    <property type="entry name" value="PucR C-terminal helix-turn-helix domain"/>
    <property type="match status" value="1"/>
</dbReference>
<dbReference type="PANTHER" id="PTHR33744:SF1">
    <property type="entry name" value="DNA-BINDING TRANSCRIPTIONAL ACTIVATOR ADER"/>
    <property type="match status" value="1"/>
</dbReference>
<accession>A0A6H9UVH5</accession>
<dbReference type="AlphaFoldDB" id="A0A6H9UVH5"/>
<evidence type="ECO:0000313" key="5">
    <source>
        <dbReference type="EMBL" id="KAB1142577.1"/>
    </source>
</evidence>
<feature type="domain" description="CdaR GGDEF-like" evidence="4">
    <location>
        <begin position="221"/>
        <end position="337"/>
    </location>
</feature>
<name>A0A6H9UVH5_9ACTN</name>
<dbReference type="EMBL" id="VZRB01000024">
    <property type="protein sequence ID" value="KAB1142577.1"/>
    <property type="molecule type" value="Genomic_DNA"/>
</dbReference>
<proteinExistence type="inferred from homology"/>
<feature type="domain" description="PucR C-terminal helix-turn-helix" evidence="2">
    <location>
        <begin position="391"/>
        <end position="446"/>
    </location>
</feature>
<dbReference type="Pfam" id="PF14361">
    <property type="entry name" value="RsbRD_N"/>
    <property type="match status" value="1"/>
</dbReference>
<dbReference type="InterPro" id="IPR025751">
    <property type="entry name" value="RsbRD_N_dom"/>
</dbReference>
<evidence type="ECO:0000256" key="1">
    <source>
        <dbReference type="ARBA" id="ARBA00006754"/>
    </source>
</evidence>
<dbReference type="InterPro" id="IPR051448">
    <property type="entry name" value="CdaR-like_regulators"/>
</dbReference>
<dbReference type="Pfam" id="PF13556">
    <property type="entry name" value="HTH_30"/>
    <property type="match status" value="1"/>
</dbReference>
<protein>
    <submittedName>
        <fullName evidence="5">PucR family transcriptional regulator</fullName>
    </submittedName>
</protein>
<sequence>MWRGSPSPCAREDGVTTDTGQRRLRRAWLARLSPQGEVDLDRAALPRGLIEDAVTRLGLGPVGWAIELSSVVVQRIVAEVPPLGGSPAAVEMLRRGNEATTVRALSTLVDSPDAAPPVGEATLEGIREFVHRAIPLERVLQGVRIGHAATTEAFLRACTELVDPQVAVDEVTAVSRELFSYVDFLSDAMIRTYLAEHEAWSTSAAAARADLVRSLLSDAASVDADEASRALGYNLRRTHEAVVVWSDSPHAGSTLQAAAIEVLRARGANATLTVPVAAGRLWAWGVVPADGTREDSSPEAIAQALSERHLQAAFGTPGAGVAGFARSHREAQRAERVERLRREAGQDIRTATAYGDVAAVALMATDLEAAGDFVRRELGDLAEPGAVMEALRTTLFYYLGAERSLVEVARRLHVARATVTYRVKRAQEVLGHDLDDRRFTLHTALALAEELGDAVLLPRTPQR</sequence>
<feature type="domain" description="RsbT co-antagonist protein RsbRD N-terminal" evidence="3">
    <location>
        <begin position="68"/>
        <end position="208"/>
    </location>
</feature>
<evidence type="ECO:0000259" key="4">
    <source>
        <dbReference type="Pfam" id="PF17853"/>
    </source>
</evidence>
<evidence type="ECO:0000259" key="3">
    <source>
        <dbReference type="Pfam" id="PF14361"/>
    </source>
</evidence>
<dbReference type="Proteomes" id="UP000442707">
    <property type="component" value="Unassembled WGS sequence"/>
</dbReference>
<dbReference type="Pfam" id="PF17853">
    <property type="entry name" value="GGDEF_2"/>
    <property type="match status" value="1"/>
</dbReference>